<dbReference type="EMBL" id="FWEW01001269">
    <property type="protein sequence ID" value="SLM36700.1"/>
    <property type="molecule type" value="Genomic_DNA"/>
</dbReference>
<keyword evidence="2" id="KW-1185">Reference proteome</keyword>
<proteinExistence type="predicted"/>
<evidence type="ECO:0000313" key="1">
    <source>
        <dbReference type="EMBL" id="SLM36700.1"/>
    </source>
</evidence>
<reference evidence="2" key="1">
    <citation type="submission" date="2017-03" db="EMBL/GenBank/DDBJ databases">
        <authorList>
            <person name="Sharma R."/>
            <person name="Thines M."/>
        </authorList>
    </citation>
    <scope>NUCLEOTIDE SEQUENCE [LARGE SCALE GENOMIC DNA]</scope>
</reference>
<name>A0A1W5D108_9LECA</name>
<accession>A0A1W5D108</accession>
<protein>
    <submittedName>
        <fullName evidence="1">Uncharacterized protein</fullName>
    </submittedName>
</protein>
<organism evidence="1 2">
    <name type="scientific">Lasallia pustulata</name>
    <dbReference type="NCBI Taxonomy" id="136370"/>
    <lineage>
        <taxon>Eukaryota</taxon>
        <taxon>Fungi</taxon>
        <taxon>Dikarya</taxon>
        <taxon>Ascomycota</taxon>
        <taxon>Pezizomycotina</taxon>
        <taxon>Lecanoromycetes</taxon>
        <taxon>OSLEUM clade</taxon>
        <taxon>Umbilicariomycetidae</taxon>
        <taxon>Umbilicariales</taxon>
        <taxon>Umbilicariaceae</taxon>
        <taxon>Lasallia</taxon>
    </lineage>
</organism>
<dbReference type="Proteomes" id="UP000192927">
    <property type="component" value="Unassembled WGS sequence"/>
</dbReference>
<sequence length="181" mass="20422">MAKFTPAQQEALFNIAMDTATQAKELALKENEARIAAMSARVLTPSSSSITVDEDNDTIGELPLEARKVAAHYPGLPRKEIAAIYRGKFIPENLYKLRMLYGRDDKDRTTQFTIGLNGDLQFKRIKGTLKDFGNTTAIWSTGFLNYVSIMVDLFGITFPTLHQKLLAYHQQIIELSSVYEW</sequence>
<evidence type="ECO:0000313" key="2">
    <source>
        <dbReference type="Proteomes" id="UP000192927"/>
    </source>
</evidence>
<dbReference type="AlphaFoldDB" id="A0A1W5D108"/>